<comment type="caution">
    <text evidence="9">The sequence shown here is derived from an EMBL/GenBank/DDBJ whole genome shotgun (WGS) entry which is preliminary data.</text>
</comment>
<keyword evidence="10" id="KW-1185">Reference proteome</keyword>
<dbReference type="PROSITE" id="PS51215">
    <property type="entry name" value="AWS"/>
    <property type="match status" value="1"/>
</dbReference>
<feature type="compositionally biased region" description="Basic and acidic residues" evidence="6">
    <location>
        <begin position="120"/>
        <end position="145"/>
    </location>
</feature>
<reference evidence="9 10" key="1">
    <citation type="journal article" date="2019" name="Sci. Rep.">
        <title>Orb-weaving spider Araneus ventricosus genome elucidates the spidroin gene catalogue.</title>
        <authorList>
            <person name="Kono N."/>
            <person name="Nakamura H."/>
            <person name="Ohtoshi R."/>
            <person name="Moran D.A.P."/>
            <person name="Shinohara A."/>
            <person name="Yoshida Y."/>
            <person name="Fujiwara M."/>
            <person name="Mori M."/>
            <person name="Tomita M."/>
            <person name="Arakawa K."/>
        </authorList>
    </citation>
    <scope>NUCLEOTIDE SEQUENCE [LARGE SCALE GENOMIC DNA]</scope>
</reference>
<dbReference type="InterPro" id="IPR001214">
    <property type="entry name" value="SET_dom"/>
</dbReference>
<feature type="domain" description="SET" evidence="7">
    <location>
        <begin position="425"/>
        <end position="514"/>
    </location>
</feature>
<keyword evidence="5" id="KW-0539">Nucleus</keyword>
<keyword evidence="3 9" id="KW-0808">Transferase</keyword>
<dbReference type="Pfam" id="PF17907">
    <property type="entry name" value="AWS"/>
    <property type="match status" value="1"/>
</dbReference>
<feature type="compositionally biased region" description="Polar residues" evidence="6">
    <location>
        <begin position="40"/>
        <end position="54"/>
    </location>
</feature>
<proteinExistence type="predicted"/>
<dbReference type="SMART" id="SM00317">
    <property type="entry name" value="SET"/>
    <property type="match status" value="1"/>
</dbReference>
<dbReference type="PROSITE" id="PS50280">
    <property type="entry name" value="SET"/>
    <property type="match status" value="1"/>
</dbReference>
<dbReference type="GO" id="GO:0032259">
    <property type="term" value="P:methylation"/>
    <property type="evidence" value="ECO:0007669"/>
    <property type="project" value="UniProtKB-KW"/>
</dbReference>
<feature type="domain" description="AWS" evidence="8">
    <location>
        <begin position="370"/>
        <end position="423"/>
    </location>
</feature>
<evidence type="ECO:0000256" key="3">
    <source>
        <dbReference type="ARBA" id="ARBA00022679"/>
    </source>
</evidence>
<dbReference type="Proteomes" id="UP000499080">
    <property type="component" value="Unassembled WGS sequence"/>
</dbReference>
<feature type="compositionally biased region" description="Basic residues" evidence="6">
    <location>
        <begin position="147"/>
        <end position="157"/>
    </location>
</feature>
<gene>
    <name evidence="9" type="primary">Setd2_1</name>
    <name evidence="9" type="ORF">AVEN_15809_1</name>
</gene>
<dbReference type="GO" id="GO:0010468">
    <property type="term" value="P:regulation of gene expression"/>
    <property type="evidence" value="ECO:0007669"/>
    <property type="project" value="TreeGrafter"/>
</dbReference>
<evidence type="ECO:0000256" key="1">
    <source>
        <dbReference type="ARBA" id="ARBA00004123"/>
    </source>
</evidence>
<dbReference type="GO" id="GO:0005694">
    <property type="term" value="C:chromosome"/>
    <property type="evidence" value="ECO:0007669"/>
    <property type="project" value="TreeGrafter"/>
</dbReference>
<evidence type="ECO:0000313" key="9">
    <source>
        <dbReference type="EMBL" id="GBN87625.1"/>
    </source>
</evidence>
<dbReference type="InterPro" id="IPR046341">
    <property type="entry name" value="SET_dom_sf"/>
</dbReference>
<evidence type="ECO:0000256" key="2">
    <source>
        <dbReference type="ARBA" id="ARBA00022603"/>
    </source>
</evidence>
<feature type="region of interest" description="Disordered" evidence="6">
    <location>
        <begin position="36"/>
        <end position="190"/>
    </location>
</feature>
<dbReference type="SMART" id="SM00570">
    <property type="entry name" value="AWS"/>
    <property type="match status" value="1"/>
</dbReference>
<dbReference type="PANTHER" id="PTHR46711:SF1">
    <property type="entry name" value="HISTONE-LYSINE N-METHYLTRANSFERASE SETD2"/>
    <property type="match status" value="1"/>
</dbReference>
<comment type="subcellular location">
    <subcellularLocation>
        <location evidence="1">Nucleus</location>
    </subcellularLocation>
</comment>
<evidence type="ECO:0000256" key="6">
    <source>
        <dbReference type="SAM" id="MobiDB-lite"/>
    </source>
</evidence>
<name>A0A4Y2SKE2_ARAVE</name>
<dbReference type="Gene3D" id="2.170.270.10">
    <property type="entry name" value="SET domain"/>
    <property type="match status" value="1"/>
</dbReference>
<dbReference type="PANTHER" id="PTHR46711">
    <property type="entry name" value="HISTONE-LYSINE N-METHYLTRANSFERASE SETD2"/>
    <property type="match status" value="1"/>
</dbReference>
<keyword evidence="2 9" id="KW-0489">Methyltransferase</keyword>
<sequence>MASDKFMMSYEIVNELISDMVEVTSKQFEECNSDFRDNEINCSPKQESSGSEINCDNKDLPVRRSSRIKHLTVQQDKVKKKNGSKQNKSIKNSESKPIDENCRSPPKEESIQIDVVSSKSGDEISDSKNEVLSDSNKNSKLEGAKSQKVKRAQKRVSSKFEKEDTKLEKSKTDKKKPTRKKKQNLTESVESSIDKVIDDVINASLIWEDPDTKSEILPLSNTTPCSVVVDNLNSEIQVPEISNNSTKQNDILNQDIKDKQSESNSLKPVKVKSRWWQSSKLEGVLSAETTNPSAESTTVAQQLPIIESTTPPLTSESKVDSKDQNNLIPNENCKEFMDTVVSTTEKPAYDHIDENIYRFERKKSKSKKQVRRMVCDCTLTKEETECGMLGCKEECLNRLLMIECGYRCPLGDACSNKRFQKKQYVNAEIIKTEKKGWGLLALEDVSTGDFLMEFVGEVLNHKEYRQRVKLYAKEKNIHCYFMALKTDEILDATYKGNLTRFINHSCDPNCETQK</sequence>
<organism evidence="9 10">
    <name type="scientific">Araneus ventricosus</name>
    <name type="common">Orbweaver spider</name>
    <name type="synonym">Epeira ventricosa</name>
    <dbReference type="NCBI Taxonomy" id="182803"/>
    <lineage>
        <taxon>Eukaryota</taxon>
        <taxon>Metazoa</taxon>
        <taxon>Ecdysozoa</taxon>
        <taxon>Arthropoda</taxon>
        <taxon>Chelicerata</taxon>
        <taxon>Arachnida</taxon>
        <taxon>Araneae</taxon>
        <taxon>Araneomorphae</taxon>
        <taxon>Entelegynae</taxon>
        <taxon>Araneoidea</taxon>
        <taxon>Araneidae</taxon>
        <taxon>Araneus</taxon>
    </lineage>
</organism>
<dbReference type="GO" id="GO:0005634">
    <property type="term" value="C:nucleus"/>
    <property type="evidence" value="ECO:0007669"/>
    <property type="project" value="UniProtKB-SubCell"/>
</dbReference>
<feature type="compositionally biased region" description="Basic and acidic residues" evidence="6">
    <location>
        <begin position="158"/>
        <end position="171"/>
    </location>
</feature>
<evidence type="ECO:0000259" key="8">
    <source>
        <dbReference type="PROSITE" id="PS51215"/>
    </source>
</evidence>
<dbReference type="InterPro" id="IPR006560">
    <property type="entry name" value="AWS_dom"/>
</dbReference>
<dbReference type="Pfam" id="PF00856">
    <property type="entry name" value="SET"/>
    <property type="match status" value="1"/>
</dbReference>
<evidence type="ECO:0000259" key="7">
    <source>
        <dbReference type="PROSITE" id="PS50280"/>
    </source>
</evidence>
<dbReference type="OrthoDB" id="6428191at2759"/>
<evidence type="ECO:0000256" key="4">
    <source>
        <dbReference type="ARBA" id="ARBA00022691"/>
    </source>
</evidence>
<accession>A0A4Y2SKE2</accession>
<evidence type="ECO:0000256" key="5">
    <source>
        <dbReference type="ARBA" id="ARBA00023242"/>
    </source>
</evidence>
<keyword evidence="4" id="KW-0949">S-adenosyl-L-methionine</keyword>
<feature type="non-terminal residue" evidence="9">
    <location>
        <position position="514"/>
    </location>
</feature>
<dbReference type="AlphaFoldDB" id="A0A4Y2SKE2"/>
<protein>
    <submittedName>
        <fullName evidence="9">Histone-lysine N-methyltransferase SETD2</fullName>
    </submittedName>
</protein>
<feature type="compositionally biased region" description="Basic and acidic residues" evidence="6">
    <location>
        <begin position="91"/>
        <end position="110"/>
    </location>
</feature>
<dbReference type="EMBL" id="BGPR01021882">
    <property type="protein sequence ID" value="GBN87625.1"/>
    <property type="molecule type" value="Genomic_DNA"/>
</dbReference>
<evidence type="ECO:0000313" key="10">
    <source>
        <dbReference type="Proteomes" id="UP000499080"/>
    </source>
</evidence>
<feature type="compositionally biased region" description="Basic residues" evidence="6">
    <location>
        <begin position="172"/>
        <end position="183"/>
    </location>
</feature>
<dbReference type="InterPro" id="IPR042294">
    <property type="entry name" value="SETD2_animal"/>
</dbReference>
<dbReference type="GO" id="GO:0046975">
    <property type="term" value="F:histone H3K36 methyltransferase activity"/>
    <property type="evidence" value="ECO:0007669"/>
    <property type="project" value="InterPro"/>
</dbReference>
<dbReference type="SUPFAM" id="SSF82199">
    <property type="entry name" value="SET domain"/>
    <property type="match status" value="1"/>
</dbReference>